<feature type="compositionally biased region" description="Polar residues" evidence="1">
    <location>
        <begin position="102"/>
        <end position="113"/>
    </location>
</feature>
<reference evidence="2 3" key="2">
    <citation type="submission" date="2018-11" db="EMBL/GenBank/DDBJ databases">
        <authorList>
            <consortium name="Pathogen Informatics"/>
        </authorList>
    </citation>
    <scope>NUCLEOTIDE SEQUENCE [LARGE SCALE GENOMIC DNA]</scope>
</reference>
<evidence type="ECO:0000313" key="2">
    <source>
        <dbReference type="EMBL" id="VDN32289.1"/>
    </source>
</evidence>
<evidence type="ECO:0000313" key="3">
    <source>
        <dbReference type="Proteomes" id="UP000271098"/>
    </source>
</evidence>
<gene>
    <name evidence="2" type="ORF">GPUH_LOCUS18703</name>
</gene>
<dbReference type="Proteomes" id="UP000271098">
    <property type="component" value="Unassembled WGS sequence"/>
</dbReference>
<accession>A0A183ECL1</accession>
<feature type="region of interest" description="Disordered" evidence="1">
    <location>
        <begin position="97"/>
        <end position="120"/>
    </location>
</feature>
<dbReference type="EMBL" id="UYRT01087201">
    <property type="protein sequence ID" value="VDN32289.1"/>
    <property type="molecule type" value="Genomic_DNA"/>
</dbReference>
<proteinExistence type="predicted"/>
<keyword evidence="3" id="KW-1185">Reference proteome</keyword>
<protein>
    <submittedName>
        <fullName evidence="4">Transmembrane protein</fullName>
    </submittedName>
</protein>
<evidence type="ECO:0000256" key="1">
    <source>
        <dbReference type="SAM" id="MobiDB-lite"/>
    </source>
</evidence>
<name>A0A183ECL1_9BILA</name>
<dbReference type="AlphaFoldDB" id="A0A183ECL1"/>
<reference evidence="4" key="1">
    <citation type="submission" date="2016-06" db="UniProtKB">
        <authorList>
            <consortium name="WormBaseParasite"/>
        </authorList>
    </citation>
    <scope>IDENTIFICATION</scope>
</reference>
<sequence length="218" mass="23945">MSTLVSVSLASFRFLHSGASVVVVVAGIGLVCDVSHLMLSVTSRCITSRDFLDQFYLQMFSSANTTLRKALYKRNTDSSAKDDKDCTQKKGSIFTASRRHVASTSTDSEQPRSGQLKPRFRKNVGQECAPDCHRPLSISIDTHSTGELGASCDVPRRSCSASPHSFYKLSPISGHLSCRSWRKTSAPVVRLSPSVFVASRHEHPTVYDFEGWHSDSEG</sequence>
<dbReference type="WBParaSite" id="GPUH_0001872701-mRNA-1">
    <property type="protein sequence ID" value="GPUH_0001872701-mRNA-1"/>
    <property type="gene ID" value="GPUH_0001872701"/>
</dbReference>
<organism evidence="4">
    <name type="scientific">Gongylonema pulchrum</name>
    <dbReference type="NCBI Taxonomy" id="637853"/>
    <lineage>
        <taxon>Eukaryota</taxon>
        <taxon>Metazoa</taxon>
        <taxon>Ecdysozoa</taxon>
        <taxon>Nematoda</taxon>
        <taxon>Chromadorea</taxon>
        <taxon>Rhabditida</taxon>
        <taxon>Spirurina</taxon>
        <taxon>Spiruromorpha</taxon>
        <taxon>Spiruroidea</taxon>
        <taxon>Gongylonematidae</taxon>
        <taxon>Gongylonema</taxon>
    </lineage>
</organism>
<evidence type="ECO:0000313" key="4">
    <source>
        <dbReference type="WBParaSite" id="GPUH_0001872701-mRNA-1"/>
    </source>
</evidence>